<proteinExistence type="predicted"/>
<dbReference type="Proteomes" id="UP001160483">
    <property type="component" value="Unassembled WGS sequence"/>
</dbReference>
<gene>
    <name evidence="1" type="ORF">PBS003_LOCUS7709</name>
</gene>
<accession>A0AAU9L3F5</accession>
<evidence type="ECO:0000313" key="1">
    <source>
        <dbReference type="EMBL" id="CAH0481102.1"/>
    </source>
</evidence>
<sequence>MAVCHFVSSQASREQKTQPRAFRLIRRRRIYFLSNKKKECCSVLRPDRKEEERIRNQVSFVIRVPVVCVFSFRL</sequence>
<comment type="caution">
    <text evidence="1">The sequence shown here is derived from an EMBL/GenBank/DDBJ whole genome shotgun (WGS) entry which is preliminary data.</text>
</comment>
<dbReference type="EMBL" id="CAKKTJ010000326">
    <property type="protein sequence ID" value="CAH0481102.1"/>
    <property type="molecule type" value="Genomic_DNA"/>
</dbReference>
<dbReference type="AlphaFoldDB" id="A0AAU9L3F5"/>
<reference evidence="1" key="1">
    <citation type="submission" date="2021-11" db="EMBL/GenBank/DDBJ databases">
        <authorList>
            <person name="Islam A."/>
            <person name="Islam S."/>
            <person name="Flora M.S."/>
            <person name="Rahman M."/>
            <person name="Ziaur R.M."/>
            <person name="Epstein J.H."/>
            <person name="Hassan M."/>
            <person name="Klassen M."/>
            <person name="Woodard K."/>
            <person name="Webb A."/>
            <person name="Webby R.J."/>
            <person name="El Zowalaty M.E."/>
        </authorList>
    </citation>
    <scope>NUCLEOTIDE SEQUENCE</scope>
    <source>
        <strain evidence="1">Pbs3</strain>
    </source>
</reference>
<organism evidence="1 2">
    <name type="scientific">Peronospora belbahrii</name>
    <dbReference type="NCBI Taxonomy" id="622444"/>
    <lineage>
        <taxon>Eukaryota</taxon>
        <taxon>Sar</taxon>
        <taxon>Stramenopiles</taxon>
        <taxon>Oomycota</taxon>
        <taxon>Peronosporomycetes</taxon>
        <taxon>Peronosporales</taxon>
        <taxon>Peronosporaceae</taxon>
        <taxon>Peronospora</taxon>
    </lineage>
</organism>
<name>A0AAU9L3F5_9STRA</name>
<evidence type="ECO:0000313" key="2">
    <source>
        <dbReference type="Proteomes" id="UP001160483"/>
    </source>
</evidence>
<protein>
    <submittedName>
        <fullName evidence="1">Uncharacterized protein</fullName>
    </submittedName>
</protein>